<reference evidence="3" key="1">
    <citation type="submission" date="2020-11" db="EMBL/GenBank/DDBJ databases">
        <authorList>
            <consortium name="DOE Joint Genome Institute"/>
            <person name="Ahrendt S."/>
            <person name="Riley R."/>
            <person name="Andreopoulos W."/>
            <person name="Labutti K."/>
            <person name="Pangilinan J."/>
            <person name="Ruiz-Duenas F.J."/>
            <person name="Barrasa J.M."/>
            <person name="Sanchez-Garcia M."/>
            <person name="Camarero S."/>
            <person name="Miyauchi S."/>
            <person name="Serrano A."/>
            <person name="Linde D."/>
            <person name="Babiker R."/>
            <person name="Drula E."/>
            <person name="Ayuso-Fernandez I."/>
            <person name="Pacheco R."/>
            <person name="Padilla G."/>
            <person name="Ferreira P."/>
            <person name="Barriuso J."/>
            <person name="Kellner H."/>
            <person name="Castanera R."/>
            <person name="Alfaro M."/>
            <person name="Ramirez L."/>
            <person name="Pisabarro A.G."/>
            <person name="Kuo A."/>
            <person name="Tritt A."/>
            <person name="Lipzen A."/>
            <person name="He G."/>
            <person name="Yan M."/>
            <person name="Ng V."/>
            <person name="Cullen D."/>
            <person name="Martin F."/>
            <person name="Rosso M.-N."/>
            <person name="Henrissat B."/>
            <person name="Hibbett D."/>
            <person name="Martinez A.T."/>
            <person name="Grigoriev I.V."/>
        </authorList>
    </citation>
    <scope>NUCLEOTIDE SEQUENCE</scope>
    <source>
        <strain evidence="3">CIRM-BRFM 674</strain>
    </source>
</reference>
<feature type="compositionally biased region" description="Polar residues" evidence="1">
    <location>
        <begin position="542"/>
        <end position="551"/>
    </location>
</feature>
<dbReference type="InterPro" id="IPR011009">
    <property type="entry name" value="Kinase-like_dom_sf"/>
</dbReference>
<keyword evidence="4" id="KW-1185">Reference proteome</keyword>
<dbReference type="PANTHER" id="PTHR38248">
    <property type="entry name" value="FUNK1 6"/>
    <property type="match status" value="1"/>
</dbReference>
<dbReference type="AlphaFoldDB" id="A0A9P5ZC77"/>
<dbReference type="InterPro" id="IPR040976">
    <property type="entry name" value="Pkinase_fungal"/>
</dbReference>
<feature type="compositionally biased region" description="Basic and acidic residues" evidence="1">
    <location>
        <begin position="521"/>
        <end position="530"/>
    </location>
</feature>
<dbReference type="OrthoDB" id="5592585at2759"/>
<comment type="caution">
    <text evidence="3">The sequence shown here is derived from an EMBL/GenBank/DDBJ whole genome shotgun (WGS) entry which is preliminary data.</text>
</comment>
<sequence>MSLKIHDIAKDPAFPEDILEFPPRRGPNSKDLTRLAREELLSTANEIFSRQLRNFLFTLLLTSNEARFFRWDHAGVVMSAAFDYRKEPEILCRFLWQFGNASDAQRGWDGGVVRASADEEAVFKDGIERHVRSQLGDNFKDIAKQHKRHYDPDHVFKLPVRHMTPDGVIKERPLLVSRPVARPRSIASRATRGYWAMDLETKEIVFLKDTWRTNREDMQVEGDILRSIEGIPNVPSVVCYGDVGDTNSPDHGIFFGSKAYITQTDRYRTAEWNAHRPVISRVTSRIHYRQVTKEAGYPLTHLAGSKELLQAVRDVYHALEAAYVSDGRMHRDVSTGNIILFADDITRTYGNRRGILIDWELSCKIEEEHERKHWRTGTWAFMSLNTLALNPRPHALVHDAESLVYVVFYCAILFLKWDYSPETVEFLIKEFFGHHFAGIRDTQPFIMGGAGKALNLVQQGDSFTLPTGLPVVIQEWLQRTVDPVSHWVMIKPLDRAAEVQKKMARPLFDLSDDVFKDIPINDREYGERPTPKGRSRIYLPATHSSATLPSG</sequence>
<evidence type="ECO:0000313" key="4">
    <source>
        <dbReference type="Proteomes" id="UP000807469"/>
    </source>
</evidence>
<dbReference type="SUPFAM" id="SSF56112">
    <property type="entry name" value="Protein kinase-like (PK-like)"/>
    <property type="match status" value="1"/>
</dbReference>
<protein>
    <recommendedName>
        <fullName evidence="2">Fungal-type protein kinase domain-containing protein</fullName>
    </recommendedName>
</protein>
<gene>
    <name evidence="3" type="ORF">BDN70DRAFT_797120</name>
</gene>
<evidence type="ECO:0000313" key="3">
    <source>
        <dbReference type="EMBL" id="KAF9484751.1"/>
    </source>
</evidence>
<feature type="region of interest" description="Disordered" evidence="1">
    <location>
        <begin position="521"/>
        <end position="551"/>
    </location>
</feature>
<evidence type="ECO:0000259" key="2">
    <source>
        <dbReference type="Pfam" id="PF17667"/>
    </source>
</evidence>
<dbReference type="PANTHER" id="PTHR38248:SF2">
    <property type="entry name" value="FUNK1 11"/>
    <property type="match status" value="1"/>
</dbReference>
<dbReference type="Gene3D" id="1.10.510.10">
    <property type="entry name" value="Transferase(Phosphotransferase) domain 1"/>
    <property type="match status" value="1"/>
</dbReference>
<organism evidence="3 4">
    <name type="scientific">Pholiota conissans</name>
    <dbReference type="NCBI Taxonomy" id="109636"/>
    <lineage>
        <taxon>Eukaryota</taxon>
        <taxon>Fungi</taxon>
        <taxon>Dikarya</taxon>
        <taxon>Basidiomycota</taxon>
        <taxon>Agaricomycotina</taxon>
        <taxon>Agaricomycetes</taxon>
        <taxon>Agaricomycetidae</taxon>
        <taxon>Agaricales</taxon>
        <taxon>Agaricineae</taxon>
        <taxon>Strophariaceae</taxon>
        <taxon>Pholiota</taxon>
    </lineage>
</organism>
<dbReference type="Pfam" id="PF17667">
    <property type="entry name" value="Pkinase_fungal"/>
    <property type="match status" value="1"/>
</dbReference>
<evidence type="ECO:0000256" key="1">
    <source>
        <dbReference type="SAM" id="MobiDB-lite"/>
    </source>
</evidence>
<feature type="domain" description="Fungal-type protein kinase" evidence="2">
    <location>
        <begin position="30"/>
        <end position="409"/>
    </location>
</feature>
<dbReference type="Proteomes" id="UP000807469">
    <property type="component" value="Unassembled WGS sequence"/>
</dbReference>
<dbReference type="EMBL" id="MU155140">
    <property type="protein sequence ID" value="KAF9484751.1"/>
    <property type="molecule type" value="Genomic_DNA"/>
</dbReference>
<proteinExistence type="predicted"/>
<name>A0A9P5ZC77_9AGAR</name>
<accession>A0A9P5ZC77</accession>